<feature type="compositionally biased region" description="Polar residues" evidence="2">
    <location>
        <begin position="720"/>
        <end position="746"/>
    </location>
</feature>
<dbReference type="Pfam" id="PF02140">
    <property type="entry name" value="SUEL_Lectin"/>
    <property type="match status" value="1"/>
</dbReference>
<feature type="compositionally biased region" description="Low complexity" evidence="2">
    <location>
        <begin position="779"/>
        <end position="795"/>
    </location>
</feature>
<feature type="compositionally biased region" description="Polar residues" evidence="2">
    <location>
        <begin position="821"/>
        <end position="854"/>
    </location>
</feature>
<evidence type="ECO:0000256" key="2">
    <source>
        <dbReference type="SAM" id="MobiDB-lite"/>
    </source>
</evidence>
<dbReference type="GO" id="GO:0030246">
    <property type="term" value="F:carbohydrate binding"/>
    <property type="evidence" value="ECO:0007669"/>
    <property type="project" value="InterPro"/>
</dbReference>
<dbReference type="AlphaFoldDB" id="A0A7J5Y1E7"/>
<dbReference type="SUPFAM" id="SSF56436">
    <property type="entry name" value="C-type lectin-like"/>
    <property type="match status" value="1"/>
</dbReference>
<dbReference type="PROSITE" id="PS50041">
    <property type="entry name" value="C_TYPE_LECTIN_2"/>
    <property type="match status" value="1"/>
</dbReference>
<dbReference type="PANTHER" id="PTHR22801:SF63">
    <property type="entry name" value="C-TYPE LECTIN DOMAIN-CONTAINING PROTEIN"/>
    <property type="match status" value="1"/>
</dbReference>
<dbReference type="OrthoDB" id="10264154at2759"/>
<feature type="compositionally biased region" description="Polar residues" evidence="2">
    <location>
        <begin position="698"/>
        <end position="709"/>
    </location>
</feature>
<dbReference type="Gene3D" id="3.10.100.10">
    <property type="entry name" value="Mannose-Binding Protein A, subunit A"/>
    <property type="match status" value="1"/>
</dbReference>
<gene>
    <name evidence="4" type="ORF">F7725_001752</name>
</gene>
<feature type="domain" description="C-type lectin" evidence="3">
    <location>
        <begin position="130"/>
        <end position="251"/>
    </location>
</feature>
<sequence>MEKAKAKTKAKRKGGAEKLRARKKQALRADAAACVKITDMFSTGAGPSSAPVADIGGEEDDERERDQREWGEGGELAVASPEEESVSENTTERMCWTIVHLLFLTTLSCMSGSKDKTKFTVSCPEYQRAFGGSCYEFVDHQHTFLSAQAWCEQRGGHLGLIPDKETQYFLQGLLNPKKDVWVGMAPSPSTNLQYSPTVEGALSWLDGSHISYSNWAINPQPEAGCGHILRDSGFQWQATGDCNKKLPFICEFGMYSDSHMLNNSMINYHFAFVFLLDSGRSIVCGGRNTTLQCGSGQVLIIDGSFYGRGNVHYCRSPLTTSTKHQCGWVDVVESIKARCNNRKVCHLIANVVDLFGEPCPQLGSYLPPVWTQSQFMFMQHLKSQKPVYQPKPQLLLPGRLRLSCPPTHPPMRLRPPGLTLSVSTVAAVFEDVNVKVKLESTKVHKYTYTGTFVVEVECTSKGIHITAQSVITIQEPITVFGFVRCYAEKQSFHATNCKALYGEPFQIQMELKAGTNVTYRMQSDKMLLSHSFVVRGNVPENITVSPEIIQQHGLGCHRLTLYASNMVTSSEVSMDMQMCVLEKITGLQASVLTEDEHCLDSKDVTVAVTLEQGTPVLLRFYVTGDYSSYSETKILNTGSDIFHIGPSIQDPDDQNPEATTAGNGDGATNPAGPASTSPATISQSSTIPNNPNNPTTIGPASTSPGTISHSSTTPNNPTTVGSASTSPATIGQSSTIPNNPTTVGPASTSSGTISQSSTIPNNPATVGPASTSPSTLSGTTITPYNPTTLTNPITNDPASTTSSFQYQPYHPTSPTTPYTNGPATTLPGTMGDNTATLTTANPSDTSPSATNDNNNLKCITSPESGTILDAFNITCTTEIPCSNCQYCFKTQDGKHLLCSNTNEVMSVFLPLGNSSCNFTLIIKATAKNSSYEANTTITAEVLDYTENDTSSVDGLKVAVDKAVALLKKQGLLSGQNVGQIFSSVSNKLNSQSDEANKANRQKLREEMMAIITDTVKEVPTQTPEGIQVIARGLAALVQRGTELSSSAQMLSIDNNPFAWHEGGNISGVTAALSLTTTNGSSIAVENLSENIKILLPRPVGEQVNTSFLDLGNFSTTIIEVASADSTLVLKGKTIIHCVLNMIVVFWML</sequence>
<evidence type="ECO:0000313" key="5">
    <source>
        <dbReference type="Proteomes" id="UP000518266"/>
    </source>
</evidence>
<protein>
    <recommendedName>
        <fullName evidence="3">C-type lectin domain-containing protein</fullName>
    </recommendedName>
</protein>
<name>A0A7J5Y1E7_DISMA</name>
<dbReference type="Pfam" id="PF00059">
    <property type="entry name" value="Lectin_C"/>
    <property type="match status" value="1"/>
</dbReference>
<keyword evidence="5" id="KW-1185">Reference proteome</keyword>
<evidence type="ECO:0000256" key="1">
    <source>
        <dbReference type="ARBA" id="ARBA00022737"/>
    </source>
</evidence>
<dbReference type="PANTHER" id="PTHR22801">
    <property type="entry name" value="LITHOSTATHINE"/>
    <property type="match status" value="1"/>
</dbReference>
<dbReference type="InterPro" id="IPR043159">
    <property type="entry name" value="Lectin_gal-bd_sf"/>
</dbReference>
<organism evidence="4 5">
    <name type="scientific">Dissostichus mawsoni</name>
    <name type="common">Antarctic cod</name>
    <dbReference type="NCBI Taxonomy" id="36200"/>
    <lineage>
        <taxon>Eukaryota</taxon>
        <taxon>Metazoa</taxon>
        <taxon>Chordata</taxon>
        <taxon>Craniata</taxon>
        <taxon>Vertebrata</taxon>
        <taxon>Euteleostomi</taxon>
        <taxon>Actinopterygii</taxon>
        <taxon>Neopterygii</taxon>
        <taxon>Teleostei</taxon>
        <taxon>Neoteleostei</taxon>
        <taxon>Acanthomorphata</taxon>
        <taxon>Eupercaria</taxon>
        <taxon>Perciformes</taxon>
        <taxon>Notothenioidei</taxon>
        <taxon>Nototheniidae</taxon>
        <taxon>Dissostichus</taxon>
    </lineage>
</organism>
<dbReference type="InterPro" id="IPR001304">
    <property type="entry name" value="C-type_lectin-like"/>
</dbReference>
<dbReference type="Proteomes" id="UP000518266">
    <property type="component" value="Unassembled WGS sequence"/>
</dbReference>
<reference evidence="4 5" key="1">
    <citation type="submission" date="2020-03" db="EMBL/GenBank/DDBJ databases">
        <title>Dissostichus mawsoni Genome sequencing and assembly.</title>
        <authorList>
            <person name="Park H."/>
        </authorList>
    </citation>
    <scope>NUCLEOTIDE SEQUENCE [LARGE SCALE GENOMIC DNA]</scope>
    <source>
        <strain evidence="4">DM0001</strain>
        <tissue evidence="4">Muscle</tissue>
    </source>
</reference>
<evidence type="ECO:0000313" key="4">
    <source>
        <dbReference type="EMBL" id="KAF3842903.1"/>
    </source>
</evidence>
<dbReference type="InterPro" id="IPR000922">
    <property type="entry name" value="Lectin_gal-bd_dom"/>
</dbReference>
<dbReference type="SMART" id="SM00034">
    <property type="entry name" value="CLECT"/>
    <property type="match status" value="1"/>
</dbReference>
<feature type="compositionally biased region" description="Low complexity" evidence="2">
    <location>
        <begin position="806"/>
        <end position="819"/>
    </location>
</feature>
<feature type="region of interest" description="Disordered" evidence="2">
    <location>
        <begin position="41"/>
        <end position="89"/>
    </location>
</feature>
<feature type="compositionally biased region" description="Polar residues" evidence="2">
    <location>
        <begin position="796"/>
        <end position="805"/>
    </location>
</feature>
<feature type="compositionally biased region" description="Basic residues" evidence="2">
    <location>
        <begin position="1"/>
        <end position="13"/>
    </location>
</feature>
<feature type="region of interest" description="Disordered" evidence="2">
    <location>
        <begin position="644"/>
        <end position="854"/>
    </location>
</feature>
<dbReference type="CDD" id="cd00037">
    <property type="entry name" value="CLECT"/>
    <property type="match status" value="1"/>
</dbReference>
<comment type="caution">
    <text evidence="4">The sequence shown here is derived from an EMBL/GenBank/DDBJ whole genome shotgun (WGS) entry which is preliminary data.</text>
</comment>
<dbReference type="EMBL" id="JAAKFY010000018">
    <property type="protein sequence ID" value="KAF3842903.1"/>
    <property type="molecule type" value="Genomic_DNA"/>
</dbReference>
<feature type="region of interest" description="Disordered" evidence="2">
    <location>
        <begin position="1"/>
        <end position="23"/>
    </location>
</feature>
<keyword evidence="1" id="KW-0677">Repeat</keyword>
<accession>A0A7J5Y1E7</accession>
<feature type="compositionally biased region" description="Low complexity" evidence="2">
    <location>
        <begin position="681"/>
        <end position="697"/>
    </location>
</feature>
<proteinExistence type="predicted"/>
<dbReference type="InterPro" id="IPR016187">
    <property type="entry name" value="CTDL_fold"/>
</dbReference>
<feature type="compositionally biased region" description="Low complexity" evidence="2">
    <location>
        <begin position="747"/>
        <end position="759"/>
    </location>
</feature>
<evidence type="ECO:0000259" key="3">
    <source>
        <dbReference type="PROSITE" id="PS50041"/>
    </source>
</evidence>
<feature type="compositionally biased region" description="Low complexity" evidence="2">
    <location>
        <begin position="710"/>
        <end position="719"/>
    </location>
</feature>
<dbReference type="Gene3D" id="2.60.120.740">
    <property type="match status" value="1"/>
</dbReference>
<dbReference type="InterPro" id="IPR050801">
    <property type="entry name" value="Ca-Dep_Lectins_ImmuneDev"/>
</dbReference>
<dbReference type="InterPro" id="IPR016186">
    <property type="entry name" value="C-type_lectin-like/link_sf"/>
</dbReference>
<feature type="compositionally biased region" description="Polar residues" evidence="2">
    <location>
        <begin position="760"/>
        <end position="778"/>
    </location>
</feature>